<comment type="similarity">
    <text evidence="5">Belongs to the ABC-2 integral membrane protein family.</text>
</comment>
<dbReference type="Pfam" id="PF01061">
    <property type="entry name" value="ABC2_membrane"/>
    <property type="match status" value="1"/>
</dbReference>
<dbReference type="InterPro" id="IPR013525">
    <property type="entry name" value="ABC2_TM"/>
</dbReference>
<evidence type="ECO:0000256" key="1">
    <source>
        <dbReference type="ARBA" id="ARBA00004141"/>
    </source>
</evidence>
<dbReference type="InterPro" id="IPR047817">
    <property type="entry name" value="ABC2_TM_bact-type"/>
</dbReference>
<name>A0A484HKK5_9BACT</name>
<keyword evidence="3 5" id="KW-1133">Transmembrane helix</keyword>
<dbReference type="InterPro" id="IPR052902">
    <property type="entry name" value="ABC-2_transporter"/>
</dbReference>
<feature type="transmembrane region" description="Helical" evidence="5">
    <location>
        <begin position="160"/>
        <end position="183"/>
    </location>
</feature>
<feature type="transmembrane region" description="Helical" evidence="5">
    <location>
        <begin position="21"/>
        <end position="42"/>
    </location>
</feature>
<keyword evidence="5" id="KW-0813">Transport</keyword>
<feature type="transmembrane region" description="Helical" evidence="5">
    <location>
        <begin position="239"/>
        <end position="261"/>
    </location>
</feature>
<evidence type="ECO:0000256" key="5">
    <source>
        <dbReference type="RuleBase" id="RU361157"/>
    </source>
</evidence>
<feature type="transmembrane region" description="Helical" evidence="5">
    <location>
        <begin position="273"/>
        <end position="291"/>
    </location>
</feature>
<gene>
    <name evidence="7" type="ORF">EPICR_50034</name>
</gene>
<dbReference type="GO" id="GO:0005886">
    <property type="term" value="C:plasma membrane"/>
    <property type="evidence" value="ECO:0007669"/>
    <property type="project" value="UniProtKB-SubCell"/>
</dbReference>
<evidence type="ECO:0000313" key="7">
    <source>
        <dbReference type="EMBL" id="VEN74758.1"/>
    </source>
</evidence>
<dbReference type="PANTHER" id="PTHR43027:SF2">
    <property type="entry name" value="TRANSPORT PERMEASE PROTEIN"/>
    <property type="match status" value="1"/>
</dbReference>
<keyword evidence="5" id="KW-1003">Cell membrane</keyword>
<keyword evidence="2 5" id="KW-0812">Transmembrane</keyword>
<dbReference type="AlphaFoldDB" id="A0A484HKK5"/>
<evidence type="ECO:0000256" key="4">
    <source>
        <dbReference type="ARBA" id="ARBA00023136"/>
    </source>
</evidence>
<organism evidence="7">
    <name type="scientific">uncultured Desulfobacteraceae bacterium</name>
    <dbReference type="NCBI Taxonomy" id="218296"/>
    <lineage>
        <taxon>Bacteria</taxon>
        <taxon>Pseudomonadati</taxon>
        <taxon>Thermodesulfobacteriota</taxon>
        <taxon>Desulfobacteria</taxon>
        <taxon>Desulfobacterales</taxon>
        <taxon>Desulfobacteraceae</taxon>
        <taxon>environmental samples</taxon>
    </lineage>
</organism>
<evidence type="ECO:0000256" key="3">
    <source>
        <dbReference type="ARBA" id="ARBA00022989"/>
    </source>
</evidence>
<proteinExistence type="inferred from homology"/>
<comment type="subcellular location">
    <subcellularLocation>
        <location evidence="5">Cell membrane</location>
        <topology evidence="5">Multi-pass membrane protein</topology>
    </subcellularLocation>
    <subcellularLocation>
        <location evidence="1">Membrane</location>
        <topology evidence="1">Multi-pass membrane protein</topology>
    </subcellularLocation>
</comment>
<dbReference type="GO" id="GO:0140359">
    <property type="term" value="F:ABC-type transporter activity"/>
    <property type="evidence" value="ECO:0007669"/>
    <property type="project" value="InterPro"/>
</dbReference>
<feature type="transmembrane region" description="Helical" evidence="5">
    <location>
        <begin position="213"/>
        <end position="233"/>
    </location>
</feature>
<reference evidence="7" key="1">
    <citation type="submission" date="2019-01" db="EMBL/GenBank/DDBJ databases">
        <authorList>
            <consortium name="Genoscope - CEA"/>
            <person name="William W."/>
        </authorList>
    </citation>
    <scope>NUCLEOTIDE SEQUENCE</scope>
    <source>
        <strain evidence="7">CR-1</strain>
    </source>
</reference>
<sequence length="353" mass="39376">MNLKRLWVIFKSRNCEYFRDRSALGWNFIFPFLIIGGFSLIFGGKSVAGYKIGVFPHPAGAVTAEIPDLPERFRPGHPENGKYLKFLGFPTFEEGMDRLKTHKIDLLLKIAPPPRRYWVDDSSPKGYVAEKILVSALSPPGPDQAVKNEIGAFGIRYLDWLLPGILAMNMMFSALYGVGYVTVRYRKNGTLKRLKATPLTAFEYLAAQTLSRIFVLMFSFSIMFAGVACLFSIQVRGSWALVFVTFLLGSMSLSSVGLIVAARGTSEEFTNGVVNLIAWPMMFLSEVWFSLDGAPEWLRAFSRLFPLTHVLSAARDVMNHGAGFSHIVPELGILVAMTLVFLSIGAFLFSWNE</sequence>
<dbReference type="EMBL" id="CAACVI010000045">
    <property type="protein sequence ID" value="VEN74758.1"/>
    <property type="molecule type" value="Genomic_DNA"/>
</dbReference>
<keyword evidence="4 5" id="KW-0472">Membrane</keyword>
<evidence type="ECO:0000256" key="2">
    <source>
        <dbReference type="ARBA" id="ARBA00022692"/>
    </source>
</evidence>
<feature type="transmembrane region" description="Helical" evidence="5">
    <location>
        <begin position="331"/>
        <end position="351"/>
    </location>
</feature>
<accession>A0A484HKK5</accession>
<evidence type="ECO:0000259" key="6">
    <source>
        <dbReference type="PROSITE" id="PS51012"/>
    </source>
</evidence>
<protein>
    <recommendedName>
        <fullName evidence="5">Transport permease protein</fullName>
    </recommendedName>
</protein>
<dbReference type="PROSITE" id="PS51012">
    <property type="entry name" value="ABC_TM2"/>
    <property type="match status" value="1"/>
</dbReference>
<feature type="domain" description="ABC transmembrane type-2" evidence="6">
    <location>
        <begin position="122"/>
        <end position="352"/>
    </location>
</feature>
<dbReference type="PANTHER" id="PTHR43027">
    <property type="entry name" value="DOXORUBICIN RESISTANCE ABC TRANSPORTER PERMEASE PROTEIN DRRC-RELATED"/>
    <property type="match status" value="1"/>
</dbReference>